<reference evidence="6 7" key="1">
    <citation type="submission" date="2020-07" db="EMBL/GenBank/DDBJ databases">
        <title>Luteimonas sp. SJ-92.</title>
        <authorList>
            <person name="Huang X.-X."/>
            <person name="Xu L."/>
            <person name="Sun J.-Q."/>
        </authorList>
    </citation>
    <scope>NUCLEOTIDE SEQUENCE [LARGE SCALE GENOMIC DNA]</scope>
    <source>
        <strain evidence="6 7">SJ-92</strain>
    </source>
</reference>
<dbReference type="Proteomes" id="UP000578091">
    <property type="component" value="Unassembled WGS sequence"/>
</dbReference>
<evidence type="ECO:0000256" key="1">
    <source>
        <dbReference type="ARBA" id="ARBA00005495"/>
    </source>
</evidence>
<organism evidence="6 7">
    <name type="scientific">Luteimonas salinisoli</name>
    <dbReference type="NCBI Taxonomy" id="2752307"/>
    <lineage>
        <taxon>Bacteria</taxon>
        <taxon>Pseudomonadati</taxon>
        <taxon>Pseudomonadota</taxon>
        <taxon>Gammaproteobacteria</taxon>
        <taxon>Lysobacterales</taxon>
        <taxon>Lysobacteraceae</taxon>
        <taxon>Luteimonas</taxon>
    </lineage>
</organism>
<dbReference type="EMBL" id="JACCKA010000077">
    <property type="protein sequence ID" value="NZA27446.1"/>
    <property type="molecule type" value="Genomic_DNA"/>
</dbReference>
<evidence type="ECO:0000259" key="5">
    <source>
        <dbReference type="PROSITE" id="PS51891"/>
    </source>
</evidence>
<dbReference type="PROSITE" id="PS51891">
    <property type="entry name" value="CENP_V_GFA"/>
    <property type="match status" value="1"/>
</dbReference>
<sequence length="133" mass="14551">MVRTATCRCGRLQLACHGDPVRISVCHCLACQRRTGSAFGTQARFPRERVEFGGGAPVEYVCEADSGNRIVQRFCGACGSTLWYTLADAPDVIAVPVGAFADPGFPAPWISVWERRRHPWVAFADEAALEHVD</sequence>
<evidence type="ECO:0000313" key="6">
    <source>
        <dbReference type="EMBL" id="NZA27446.1"/>
    </source>
</evidence>
<name>A0A853JDQ3_9GAMM</name>
<proteinExistence type="inferred from homology"/>
<protein>
    <submittedName>
        <fullName evidence="6">GFA family protein</fullName>
    </submittedName>
</protein>
<dbReference type="SUPFAM" id="SSF51316">
    <property type="entry name" value="Mss4-like"/>
    <property type="match status" value="1"/>
</dbReference>
<dbReference type="RefSeq" id="WP_180679220.1">
    <property type="nucleotide sequence ID" value="NZ_JACCKA010000077.1"/>
</dbReference>
<dbReference type="AlphaFoldDB" id="A0A853JDQ3"/>
<dbReference type="GO" id="GO:0016846">
    <property type="term" value="F:carbon-sulfur lyase activity"/>
    <property type="evidence" value="ECO:0007669"/>
    <property type="project" value="InterPro"/>
</dbReference>
<dbReference type="PANTHER" id="PTHR33337">
    <property type="entry name" value="GFA DOMAIN-CONTAINING PROTEIN"/>
    <property type="match status" value="1"/>
</dbReference>
<keyword evidence="4" id="KW-0456">Lyase</keyword>
<evidence type="ECO:0000256" key="4">
    <source>
        <dbReference type="ARBA" id="ARBA00023239"/>
    </source>
</evidence>
<dbReference type="InterPro" id="IPR006913">
    <property type="entry name" value="CENP-V/GFA"/>
</dbReference>
<accession>A0A853JDQ3</accession>
<keyword evidence="7" id="KW-1185">Reference proteome</keyword>
<gene>
    <name evidence="6" type="ORF">H0E84_13735</name>
</gene>
<evidence type="ECO:0000313" key="7">
    <source>
        <dbReference type="Proteomes" id="UP000578091"/>
    </source>
</evidence>
<comment type="caution">
    <text evidence="6">The sequence shown here is derived from an EMBL/GenBank/DDBJ whole genome shotgun (WGS) entry which is preliminary data.</text>
</comment>
<dbReference type="GO" id="GO:0046872">
    <property type="term" value="F:metal ion binding"/>
    <property type="evidence" value="ECO:0007669"/>
    <property type="project" value="UniProtKB-KW"/>
</dbReference>
<evidence type="ECO:0000256" key="2">
    <source>
        <dbReference type="ARBA" id="ARBA00022723"/>
    </source>
</evidence>
<dbReference type="PANTHER" id="PTHR33337:SF40">
    <property type="entry name" value="CENP-V_GFA DOMAIN-CONTAINING PROTEIN-RELATED"/>
    <property type="match status" value="1"/>
</dbReference>
<feature type="domain" description="CENP-V/GFA" evidence="5">
    <location>
        <begin position="3"/>
        <end position="114"/>
    </location>
</feature>
<keyword evidence="3" id="KW-0862">Zinc</keyword>
<dbReference type="Pfam" id="PF04828">
    <property type="entry name" value="GFA"/>
    <property type="match status" value="1"/>
</dbReference>
<dbReference type="Gene3D" id="3.90.1590.10">
    <property type="entry name" value="glutathione-dependent formaldehyde- activating enzyme (gfa)"/>
    <property type="match status" value="1"/>
</dbReference>
<dbReference type="InterPro" id="IPR011057">
    <property type="entry name" value="Mss4-like_sf"/>
</dbReference>
<comment type="similarity">
    <text evidence="1">Belongs to the Gfa family.</text>
</comment>
<keyword evidence="2" id="KW-0479">Metal-binding</keyword>
<evidence type="ECO:0000256" key="3">
    <source>
        <dbReference type="ARBA" id="ARBA00022833"/>
    </source>
</evidence>